<evidence type="ECO:0000313" key="2">
    <source>
        <dbReference type="EMBL" id="KAG5611939.1"/>
    </source>
</evidence>
<name>A0A9J5ZG82_SOLCO</name>
<protein>
    <submittedName>
        <fullName evidence="2">Uncharacterized protein</fullName>
    </submittedName>
</protein>
<dbReference type="Proteomes" id="UP000824120">
    <property type="component" value="Chromosome 4"/>
</dbReference>
<gene>
    <name evidence="2" type="ORF">H5410_023220</name>
</gene>
<organism evidence="2 3">
    <name type="scientific">Solanum commersonii</name>
    <name type="common">Commerson's wild potato</name>
    <name type="synonym">Commerson's nightshade</name>
    <dbReference type="NCBI Taxonomy" id="4109"/>
    <lineage>
        <taxon>Eukaryota</taxon>
        <taxon>Viridiplantae</taxon>
        <taxon>Streptophyta</taxon>
        <taxon>Embryophyta</taxon>
        <taxon>Tracheophyta</taxon>
        <taxon>Spermatophyta</taxon>
        <taxon>Magnoliopsida</taxon>
        <taxon>eudicotyledons</taxon>
        <taxon>Gunneridae</taxon>
        <taxon>Pentapetalae</taxon>
        <taxon>asterids</taxon>
        <taxon>lamiids</taxon>
        <taxon>Solanales</taxon>
        <taxon>Solanaceae</taxon>
        <taxon>Solanoideae</taxon>
        <taxon>Solaneae</taxon>
        <taxon>Solanum</taxon>
    </lineage>
</organism>
<evidence type="ECO:0000256" key="1">
    <source>
        <dbReference type="SAM" id="MobiDB-lite"/>
    </source>
</evidence>
<evidence type="ECO:0000313" key="3">
    <source>
        <dbReference type="Proteomes" id="UP000824120"/>
    </source>
</evidence>
<dbReference type="EMBL" id="JACXVP010000004">
    <property type="protein sequence ID" value="KAG5611939.1"/>
    <property type="molecule type" value="Genomic_DNA"/>
</dbReference>
<dbReference type="AlphaFoldDB" id="A0A9J5ZG82"/>
<reference evidence="2 3" key="1">
    <citation type="submission" date="2020-09" db="EMBL/GenBank/DDBJ databases">
        <title>De no assembly of potato wild relative species, Solanum commersonii.</title>
        <authorList>
            <person name="Cho K."/>
        </authorList>
    </citation>
    <scope>NUCLEOTIDE SEQUENCE [LARGE SCALE GENOMIC DNA]</scope>
    <source>
        <strain evidence="2">LZ3.2</strain>
        <tissue evidence="2">Leaf</tissue>
    </source>
</reference>
<accession>A0A9J5ZG82</accession>
<keyword evidence="3" id="KW-1185">Reference proteome</keyword>
<feature type="compositionally biased region" description="Polar residues" evidence="1">
    <location>
        <begin position="1"/>
        <end position="38"/>
    </location>
</feature>
<comment type="caution">
    <text evidence="2">The sequence shown here is derived from an EMBL/GenBank/DDBJ whole genome shotgun (WGS) entry which is preliminary data.</text>
</comment>
<sequence length="90" mass="10335">MESSNFQNQGQITQLPSRTTLKSTLSRIHNSRGVNSPKTYPIASEGTPTLPGTQTKHANAKERVKWPIHNQKQFHKKWDTTCYWLKSKLN</sequence>
<feature type="region of interest" description="Disordered" evidence="1">
    <location>
        <begin position="1"/>
        <end position="55"/>
    </location>
</feature>
<feature type="compositionally biased region" description="Polar residues" evidence="1">
    <location>
        <begin position="46"/>
        <end position="55"/>
    </location>
</feature>
<proteinExistence type="predicted"/>